<keyword evidence="10" id="KW-0378">Hydrolase</keyword>
<accession>A0A284R906</accession>
<keyword evidence="13" id="KW-0229">DNA integration</keyword>
<dbReference type="InterPro" id="IPR036875">
    <property type="entry name" value="Znf_CCHC_sf"/>
</dbReference>
<dbReference type="Proteomes" id="UP000219338">
    <property type="component" value="Unassembled WGS sequence"/>
</dbReference>
<protein>
    <recommendedName>
        <fullName evidence="1">RNA-directed DNA polymerase</fullName>
        <ecNumber evidence="1">2.7.7.49</ecNumber>
    </recommendedName>
</protein>
<gene>
    <name evidence="25" type="ORF">ARMOST_08548</name>
</gene>
<feature type="compositionally biased region" description="Basic and acidic residues" evidence="19">
    <location>
        <begin position="1093"/>
        <end position="1105"/>
    </location>
</feature>
<dbReference type="Pfam" id="PF24626">
    <property type="entry name" value="SH3_Tf2-1"/>
    <property type="match status" value="2"/>
</dbReference>
<dbReference type="GO" id="GO:0006338">
    <property type="term" value="P:chromatin remodeling"/>
    <property type="evidence" value="ECO:0007669"/>
    <property type="project" value="UniProtKB-ARBA"/>
</dbReference>
<dbReference type="FunFam" id="1.10.340.70:FF:000001">
    <property type="entry name" value="Retrovirus-related Pol polyprotein from transposon gypsy-like Protein"/>
    <property type="match status" value="1"/>
</dbReference>
<feature type="domain" description="CCHC-type" evidence="22">
    <location>
        <begin position="821"/>
        <end position="837"/>
    </location>
</feature>
<dbReference type="InterPro" id="IPR043502">
    <property type="entry name" value="DNA/RNA_pol_sf"/>
</dbReference>
<feature type="compositionally biased region" description="Polar residues" evidence="19">
    <location>
        <begin position="987"/>
        <end position="1003"/>
    </location>
</feature>
<evidence type="ECO:0000256" key="6">
    <source>
        <dbReference type="ARBA" id="ARBA00022722"/>
    </source>
</evidence>
<dbReference type="InterPro" id="IPR001584">
    <property type="entry name" value="Integrase_cat-core"/>
</dbReference>
<feature type="compositionally biased region" description="Polar residues" evidence="19">
    <location>
        <begin position="105"/>
        <end position="118"/>
    </location>
</feature>
<evidence type="ECO:0000256" key="2">
    <source>
        <dbReference type="ARBA" id="ARBA00022664"/>
    </source>
</evidence>
<dbReference type="PROSITE" id="PS50013">
    <property type="entry name" value="CHROMO_2"/>
    <property type="match status" value="2"/>
</dbReference>
<dbReference type="GO" id="GO:0006397">
    <property type="term" value="P:mRNA processing"/>
    <property type="evidence" value="ECO:0007669"/>
    <property type="project" value="UniProtKB-KW"/>
</dbReference>
<dbReference type="GO" id="GO:0015074">
    <property type="term" value="P:DNA integration"/>
    <property type="evidence" value="ECO:0007669"/>
    <property type="project" value="UniProtKB-KW"/>
</dbReference>
<dbReference type="Pfam" id="PF00665">
    <property type="entry name" value="rve"/>
    <property type="match status" value="1"/>
</dbReference>
<dbReference type="InterPro" id="IPR036397">
    <property type="entry name" value="RNaseH_sf"/>
</dbReference>
<evidence type="ECO:0000256" key="4">
    <source>
        <dbReference type="ARBA" id="ARBA00022679"/>
    </source>
</evidence>
<keyword evidence="8" id="KW-0064">Aspartyl protease</keyword>
<evidence type="ECO:0000256" key="11">
    <source>
        <dbReference type="ARBA" id="ARBA00022842"/>
    </source>
</evidence>
<dbReference type="SUPFAM" id="SSF54160">
    <property type="entry name" value="Chromo domain-like"/>
    <property type="match status" value="2"/>
</dbReference>
<dbReference type="InterPro" id="IPR000477">
    <property type="entry name" value="RT_dom"/>
</dbReference>
<dbReference type="Gene3D" id="4.10.60.10">
    <property type="entry name" value="Zinc finger, CCHC-type"/>
    <property type="match status" value="1"/>
</dbReference>
<evidence type="ECO:0000256" key="13">
    <source>
        <dbReference type="ARBA" id="ARBA00022908"/>
    </source>
</evidence>
<feature type="domain" description="Reverse transcriptase" evidence="23">
    <location>
        <begin position="1563"/>
        <end position="1743"/>
    </location>
</feature>
<dbReference type="GO" id="GO:0008270">
    <property type="term" value="F:zinc ion binding"/>
    <property type="evidence" value="ECO:0007669"/>
    <property type="project" value="UniProtKB-KW"/>
</dbReference>
<dbReference type="InterPro" id="IPR043128">
    <property type="entry name" value="Rev_trsase/Diguanyl_cyclase"/>
</dbReference>
<evidence type="ECO:0000259" key="22">
    <source>
        <dbReference type="PROSITE" id="PS50158"/>
    </source>
</evidence>
<keyword evidence="26" id="KW-1185">Reference proteome</keyword>
<feature type="transmembrane region" description="Helical" evidence="20">
    <location>
        <begin position="12"/>
        <end position="34"/>
    </location>
</feature>
<dbReference type="OrthoDB" id="3341476at2759"/>
<dbReference type="EC" id="2.7.7.49" evidence="1"/>
<feature type="domain" description="Chromo" evidence="21">
    <location>
        <begin position="2689"/>
        <end position="2752"/>
    </location>
</feature>
<keyword evidence="5" id="KW-0548">Nucleotidyltransferase</keyword>
<reference evidence="26" key="1">
    <citation type="journal article" date="2017" name="Nat. Ecol. Evol.">
        <title>Genome expansion and lineage-specific genetic innovations in the forest pathogenic fungi Armillaria.</title>
        <authorList>
            <person name="Sipos G."/>
            <person name="Prasanna A.N."/>
            <person name="Walter M.C."/>
            <person name="O'Connor E."/>
            <person name="Balint B."/>
            <person name="Krizsan K."/>
            <person name="Kiss B."/>
            <person name="Hess J."/>
            <person name="Varga T."/>
            <person name="Slot J."/>
            <person name="Riley R."/>
            <person name="Boka B."/>
            <person name="Rigling D."/>
            <person name="Barry K."/>
            <person name="Lee J."/>
            <person name="Mihaltcheva S."/>
            <person name="LaButti K."/>
            <person name="Lipzen A."/>
            <person name="Waldron R."/>
            <person name="Moloney N.M."/>
            <person name="Sperisen C."/>
            <person name="Kredics L."/>
            <person name="Vagvoelgyi C."/>
            <person name="Patrignani A."/>
            <person name="Fitzpatrick D."/>
            <person name="Nagy I."/>
            <person name="Doyle S."/>
            <person name="Anderson J.B."/>
            <person name="Grigoriev I.V."/>
            <person name="Gueldener U."/>
            <person name="Muensterkoetter M."/>
            <person name="Nagy L.G."/>
        </authorList>
    </citation>
    <scope>NUCLEOTIDE SEQUENCE [LARGE SCALE GENOMIC DNA]</scope>
    <source>
        <strain evidence="26">C18/9</strain>
    </source>
</reference>
<evidence type="ECO:0000259" key="23">
    <source>
        <dbReference type="PROSITE" id="PS50878"/>
    </source>
</evidence>
<feature type="domain" description="Integrase catalytic" evidence="24">
    <location>
        <begin position="2105"/>
        <end position="2264"/>
    </location>
</feature>
<feature type="compositionally biased region" description="Acidic residues" evidence="19">
    <location>
        <begin position="224"/>
        <end position="238"/>
    </location>
</feature>
<dbReference type="GO" id="GO:0006508">
    <property type="term" value="P:proteolysis"/>
    <property type="evidence" value="ECO:0007669"/>
    <property type="project" value="UniProtKB-KW"/>
</dbReference>
<dbReference type="GO" id="GO:0003677">
    <property type="term" value="F:DNA binding"/>
    <property type="evidence" value="ECO:0007669"/>
    <property type="project" value="UniProtKB-KW"/>
</dbReference>
<dbReference type="GO" id="GO:0003887">
    <property type="term" value="F:DNA-directed DNA polymerase activity"/>
    <property type="evidence" value="ECO:0007669"/>
    <property type="project" value="UniProtKB-KW"/>
</dbReference>
<dbReference type="InterPro" id="IPR056924">
    <property type="entry name" value="SH3_Tf2-1"/>
</dbReference>
<evidence type="ECO:0000256" key="7">
    <source>
        <dbReference type="ARBA" id="ARBA00022723"/>
    </source>
</evidence>
<feature type="region of interest" description="Disordered" evidence="19">
    <location>
        <begin position="390"/>
        <end position="454"/>
    </location>
</feature>
<dbReference type="InterPro" id="IPR012337">
    <property type="entry name" value="RNaseH-like_sf"/>
</dbReference>
<dbReference type="PROSITE" id="PS50878">
    <property type="entry name" value="RT_POL"/>
    <property type="match status" value="1"/>
</dbReference>
<evidence type="ECO:0000256" key="18">
    <source>
        <dbReference type="PROSITE-ProRule" id="PRU00047"/>
    </source>
</evidence>
<feature type="compositionally biased region" description="Pro residues" evidence="19">
    <location>
        <begin position="142"/>
        <end position="156"/>
    </location>
</feature>
<feature type="region of interest" description="Disordered" evidence="19">
    <location>
        <begin position="139"/>
        <end position="158"/>
    </location>
</feature>
<dbReference type="Gene3D" id="1.10.340.70">
    <property type="match status" value="1"/>
</dbReference>
<evidence type="ECO:0000313" key="26">
    <source>
        <dbReference type="Proteomes" id="UP000219338"/>
    </source>
</evidence>
<keyword evidence="6" id="KW-0540">Nuclease</keyword>
<dbReference type="InterPro" id="IPR016197">
    <property type="entry name" value="Chromo-like_dom_sf"/>
</dbReference>
<evidence type="ECO:0000256" key="1">
    <source>
        <dbReference type="ARBA" id="ARBA00012493"/>
    </source>
</evidence>
<feature type="region of interest" description="Disordered" evidence="19">
    <location>
        <begin position="1042"/>
        <end position="1151"/>
    </location>
</feature>
<evidence type="ECO:0000259" key="24">
    <source>
        <dbReference type="PROSITE" id="PS50994"/>
    </source>
</evidence>
<dbReference type="SMART" id="SM00343">
    <property type="entry name" value="ZnF_C2HC"/>
    <property type="match status" value="1"/>
</dbReference>
<feature type="compositionally biased region" description="Basic and acidic residues" evidence="19">
    <location>
        <begin position="519"/>
        <end position="537"/>
    </location>
</feature>
<dbReference type="EMBL" id="FUEG01000006">
    <property type="protein sequence ID" value="SJL05180.1"/>
    <property type="molecule type" value="Genomic_DNA"/>
</dbReference>
<keyword evidence="12" id="KW-0694">RNA-binding</keyword>
<keyword evidence="18" id="KW-0862">Zinc</keyword>
<feature type="region of interest" description="Disordered" evidence="19">
    <location>
        <begin position="472"/>
        <end position="547"/>
    </location>
</feature>
<keyword evidence="2" id="KW-0507">mRNA processing</keyword>
<dbReference type="Pfam" id="PF08284">
    <property type="entry name" value="RVP_2"/>
    <property type="match status" value="1"/>
</dbReference>
<dbReference type="GO" id="GO:0005634">
    <property type="term" value="C:nucleus"/>
    <property type="evidence" value="ECO:0007669"/>
    <property type="project" value="UniProtKB-ARBA"/>
</dbReference>
<dbReference type="GO" id="GO:0004190">
    <property type="term" value="F:aspartic-type endopeptidase activity"/>
    <property type="evidence" value="ECO:0007669"/>
    <property type="project" value="UniProtKB-KW"/>
</dbReference>
<evidence type="ECO:0000256" key="5">
    <source>
        <dbReference type="ARBA" id="ARBA00022695"/>
    </source>
</evidence>
<dbReference type="Gene3D" id="2.40.70.10">
    <property type="entry name" value="Acid Proteases"/>
    <property type="match status" value="1"/>
</dbReference>
<dbReference type="Pfam" id="PF17917">
    <property type="entry name" value="RT_RNaseH"/>
    <property type="match status" value="1"/>
</dbReference>
<dbReference type="Pfam" id="PF00078">
    <property type="entry name" value="RVT_1"/>
    <property type="match status" value="1"/>
</dbReference>
<keyword evidence="9" id="KW-0255">Endonuclease</keyword>
<keyword evidence="16" id="KW-0238">DNA-binding</keyword>
<proteinExistence type="predicted"/>
<sequence length="2761" mass="312898">MTPDLTQKELIGIVTTIVGLCLTSLFTTLIVLTWRESILRYLYRHGLLVRPRRRESPRPSPLHYVLPYAHSNATMDRPILEEQRLQTRAPHTSNNSDELPPQPPQRNATPGPSNTRHTPSPPSSPASEEIDIGDLRARYENFPPPEYDPNDLPPPERALLPIRPRPLLEEPRAPAQRIFLRPPANPWPADESSDEDNGFFGAVARRRDAERVTITITTDDENDLDALELPLPDDDGDDSILHLPPPRRPDDPLNANGLDYEWPSLEDVDRDILGPERSLAWEIRRDDIEYQWTSTSPPPMATNYHAWDERQFSQPGFLKTEIDPAMAPSQGVEYRVPIEEGLMRSRSPSKTHSRPWHDNWETAQTWKEADQNDFDHFHYNYNPYQEELPAAPFPLPDSPSWTTSTHHHHPRRLQKYRPAQYSTRVLAGQGPDDEEEGGASKPSDEELAEEQRQAAEAAGKLLNRIAELEKELNDEEMRHRDHATKYGLPLRPSDKGKGPDRGRQPAHLPPPPNQYRPLWRRDDRYSVPRPPPDRGRPDPLPQPVGTADAAAPFMNVRPTMIAIPKVFTGNHEDIERFIGDCLMYFEAHASYFILPSHMIPFATSLFDGAAKTWWVHERLKYWSGTGPAPHRFRYPTWEEFINNVNDQFRDPAAMEVQEKKMFELRMSNGPATTFFQELEVLATKAGRRHDVDARGLMVKATRLGVPSYYTNTITGQGRDIPGDYDEWKARIILMYEERQKNWAFHQAAGSPRDSHPTKGTSATTTTATSHTKAGGATSSPTPKTSSSGHSGGRDSAGRWTTFGGAGKPMDIDVTKLRAEGRCFRCHEKGHMGKDCPKKKDYRDIRSVQATNEPVTESKVEEIAKDLHTGARLSSAGRSHGLFVGTPFNPTCIKRTNIFPTSPTHSDIPASNSLALNVFSTTSPPVTESQNRYAALSVEECVDNNDFDIPLNGCHDTSPARAQAKAANPAGHEAESLSTRPLLTLGQTDANHPTSSLRGETQPANVAGEKSTLEVTPIDIASLPRITDGTMSKPRSELYDEAAQSFGTSTQKVDVESQLGGETTARLPGQQRVPRTATQDNSTFHSSPPPSTKTGEEKVGAEREPQRVGVTGTTVSPRATTQVRPAETSRLGTPTREPSSQTTKGGTLIDAPIPAEERPSKAAGVAKATATKEIADGTEAASAQAVKRGHQVTCIEVPDEDDDTAFQLWLAKERLPVVTQTEATSDDPARSSTKPITFQKWYKPFEVDWTLRAVCEARNDNAARAALYVWTHVDRVPELTPELLSELRKGDELARERLYELHEPPRYLRRRQSNSRDFMLNVQLTTLTNRQIFATRGLVDSGCTSSAINSAFVRKHRLDTVKTAIPIIVYNADGSRNKGGEITEYVEVRLTIGNHEERLDLAVTDLGAKDLYLGHDWLKRHNPVINWETGTVIFGRCSCVKNPFPLPDADPDDRWDEELEDGDTILAVNMEEELVIRAVHHANDLAAAAHAEKPTKTFEEMVPPDYHSFRDLFSKENFDELPERKPWDHAIELIPNAKSTLDCKVYPLNRNEQEQLDKFLDKNLDSGRIKESKSPFASPFFFVKKKDGSLRPVQDYRKLNEMTIKNRYPLPLISELIDKLQGAKYFTKLDVRWGYNNVRIKEGDEHKAAFRTNRGLFEPTVMFFGLTNSPATFQWMMNDIFKDLIASGKVTIYLDDILIFTKDLDEHRRIVRQVLQKLRENKLFLKAEKCEFEVLETEYLGVIISEGQVRMDPVKLAGIAEWPTPTKKKELQSFLGFTNFYRKFIKNYSKVVRALTQLTGNAEWTWGAAQNQAFQQLKKQMAEDVILAIPTPNGRFRVEADASNGAIGAVLSQEQDGKWRPVAFMSKALTATERNYEIYDKELLAIMLALAEWRHYLMGALEDVEIWTDHQNLQYFRKPQKLNRRQARWVTELAEYHFVLKHKPGTANVKADLLSRRSDHDQGEDDNGDITVLSPEHFRTMIMPTASETHERVRTATRQKELWDKGIAASLEHERGITEKDGVLYYDNRVYVPRHPSLRGEIISQSHDHITAGHPGIAKTRELVQREYWWPKIQKDVEAYVKGCETCQRTKSNTQAKTAPLHPNAIPTEPWTHISVDMVTGLPSSNGHDALLVIVDRFSKAIILVPCNVELSAAGWARILRDHVYARHGMPQVVISDRGPQFVSAFMKELYRMLDITQNASTAFHPQTDGQTERVNQEVEKYLRIFINYHQNDWADWLPLAEFAHNNRTHSATGKSPFMILYGRNPRIIPDSPRTPNSKVPAASDFSKAIAQIHKETETALDEAADRMKTQYDKHKRPAREYHAGDKVWLDATNLHLPRPKKKLDDKRVGPFLILEKTGASAYKLKLPPHWKIHPRFNEKLLSPFVPPAFPNQEQPPPPPPDLIDGEEEWEIEEILDSKPRKVRAKRGQPSTTVIDYFIKWVGHTCEHNSWVTASEMGNAQTAIAEYEAKMGSNERVNVVKITTSRSPLAMVLNHHFDGEDISYLCQREDGTQKWVKNPDVTLFENYLVEYWSNYEISPFFANKDYHPNITVHPERDIASARAHDFVVNLDELHQFLCDEITQAQSHYKIQADKCRNPAPPFKVGDKVFLSSKHIKTTRPTAKFAEKFLGPFEIIAQLGSHSFTLKLPSDLRAIHPVFHVSQLEPVEENTIPNHTQPLPPPVEVDGEEQYEIVQILDSKIDRRFRCPLLYRIQWLGYEGTDEEFAWLLATEFSADEFIEDFHHHYPDKPGPLAKVTIRKSTI</sequence>
<dbReference type="CDD" id="cd01647">
    <property type="entry name" value="RT_LTR"/>
    <property type="match status" value="1"/>
</dbReference>
<feature type="region of interest" description="Disordered" evidence="19">
    <location>
        <begin position="87"/>
        <end position="129"/>
    </location>
</feature>
<dbReference type="GO" id="GO:0003964">
    <property type="term" value="F:RNA-directed DNA polymerase activity"/>
    <property type="evidence" value="ECO:0007669"/>
    <property type="project" value="UniProtKB-KW"/>
</dbReference>
<evidence type="ECO:0000256" key="17">
    <source>
        <dbReference type="ARBA" id="ARBA00023172"/>
    </source>
</evidence>
<dbReference type="Gene3D" id="3.10.10.10">
    <property type="entry name" value="HIV Type 1 Reverse Transcriptase, subunit A, domain 1"/>
    <property type="match status" value="1"/>
</dbReference>
<name>A0A284R906_ARMOS</name>
<dbReference type="InterPro" id="IPR021109">
    <property type="entry name" value="Peptidase_aspartic_dom_sf"/>
</dbReference>
<keyword evidence="15" id="KW-0239">DNA-directed DNA polymerase</keyword>
<dbReference type="InterPro" id="IPR001878">
    <property type="entry name" value="Znf_CCHC"/>
</dbReference>
<evidence type="ECO:0000256" key="12">
    <source>
        <dbReference type="ARBA" id="ARBA00022884"/>
    </source>
</evidence>
<evidence type="ECO:0000259" key="21">
    <source>
        <dbReference type="PROSITE" id="PS50013"/>
    </source>
</evidence>
<dbReference type="SUPFAM" id="SSF56672">
    <property type="entry name" value="DNA/RNA polymerases"/>
    <property type="match status" value="1"/>
</dbReference>
<dbReference type="FunFam" id="3.10.20.370:FF:000001">
    <property type="entry name" value="Retrovirus-related Pol polyprotein from transposon 17.6-like protein"/>
    <property type="match status" value="1"/>
</dbReference>
<feature type="region of interest" description="Disordered" evidence="19">
    <location>
        <begin position="745"/>
        <end position="809"/>
    </location>
</feature>
<dbReference type="PANTHER" id="PTHR37984">
    <property type="entry name" value="PROTEIN CBG26694"/>
    <property type="match status" value="1"/>
</dbReference>
<evidence type="ECO:0000256" key="9">
    <source>
        <dbReference type="ARBA" id="ARBA00022759"/>
    </source>
</evidence>
<dbReference type="PROSITE" id="PS50158">
    <property type="entry name" value="ZF_CCHC"/>
    <property type="match status" value="1"/>
</dbReference>
<dbReference type="GO" id="GO:0003723">
    <property type="term" value="F:RNA binding"/>
    <property type="evidence" value="ECO:0007669"/>
    <property type="project" value="UniProtKB-KW"/>
</dbReference>
<dbReference type="InterPro" id="IPR041588">
    <property type="entry name" value="Integrase_H2C2"/>
</dbReference>
<dbReference type="PANTHER" id="PTHR37984:SF5">
    <property type="entry name" value="PROTEIN NYNRIN-LIKE"/>
    <property type="match status" value="1"/>
</dbReference>
<keyword evidence="20" id="KW-1133">Transmembrane helix</keyword>
<feature type="compositionally biased region" description="Basic residues" evidence="19">
    <location>
        <begin position="405"/>
        <end position="415"/>
    </location>
</feature>
<feature type="compositionally biased region" description="Polar residues" evidence="19">
    <location>
        <begin position="1110"/>
        <end position="1122"/>
    </location>
</feature>
<dbReference type="SUPFAM" id="SSF50630">
    <property type="entry name" value="Acid proteases"/>
    <property type="match status" value="1"/>
</dbReference>
<evidence type="ECO:0000256" key="8">
    <source>
        <dbReference type="ARBA" id="ARBA00022750"/>
    </source>
</evidence>
<feature type="domain" description="Chromo" evidence="21">
    <location>
        <begin position="2409"/>
        <end position="2478"/>
    </location>
</feature>
<keyword evidence="3" id="KW-0645">Protease</keyword>
<feature type="compositionally biased region" description="Low complexity" evidence="19">
    <location>
        <begin position="757"/>
        <end position="788"/>
    </location>
</feature>
<organism evidence="25 26">
    <name type="scientific">Armillaria ostoyae</name>
    <name type="common">Armillaria root rot fungus</name>
    <dbReference type="NCBI Taxonomy" id="47428"/>
    <lineage>
        <taxon>Eukaryota</taxon>
        <taxon>Fungi</taxon>
        <taxon>Dikarya</taxon>
        <taxon>Basidiomycota</taxon>
        <taxon>Agaricomycotina</taxon>
        <taxon>Agaricomycetes</taxon>
        <taxon>Agaricomycetidae</taxon>
        <taxon>Agaricales</taxon>
        <taxon>Marasmiineae</taxon>
        <taxon>Physalacriaceae</taxon>
        <taxon>Armillaria</taxon>
    </lineage>
</organism>
<keyword evidence="14" id="KW-0695">RNA-directed DNA polymerase</keyword>
<dbReference type="Gene3D" id="2.40.50.40">
    <property type="match status" value="1"/>
</dbReference>
<dbReference type="InterPro" id="IPR000953">
    <property type="entry name" value="Chromo/chromo_shadow_dom"/>
</dbReference>
<dbReference type="FunFam" id="3.30.420.10:FF:000032">
    <property type="entry name" value="Retrovirus-related Pol polyprotein from transposon 297-like Protein"/>
    <property type="match status" value="1"/>
</dbReference>
<evidence type="ECO:0000256" key="3">
    <source>
        <dbReference type="ARBA" id="ARBA00022670"/>
    </source>
</evidence>
<evidence type="ECO:0000256" key="15">
    <source>
        <dbReference type="ARBA" id="ARBA00022932"/>
    </source>
</evidence>
<dbReference type="Gene3D" id="3.30.420.10">
    <property type="entry name" value="Ribonuclease H-like superfamily/Ribonuclease H"/>
    <property type="match status" value="1"/>
</dbReference>
<keyword evidence="20" id="KW-0812">Transmembrane</keyword>
<dbReference type="Gene3D" id="3.30.70.270">
    <property type="match status" value="2"/>
</dbReference>
<dbReference type="FunFam" id="3.30.70.270:FF:000020">
    <property type="entry name" value="Transposon Tf2-6 polyprotein-like Protein"/>
    <property type="match status" value="1"/>
</dbReference>
<dbReference type="SMART" id="SM00298">
    <property type="entry name" value="CHROMO"/>
    <property type="match status" value="1"/>
</dbReference>
<keyword evidence="4" id="KW-0808">Transferase</keyword>
<keyword evidence="18" id="KW-0863">Zinc-finger</keyword>
<evidence type="ECO:0000256" key="20">
    <source>
        <dbReference type="SAM" id="Phobius"/>
    </source>
</evidence>
<keyword evidence="20" id="KW-0472">Membrane</keyword>
<dbReference type="Pfam" id="PF17921">
    <property type="entry name" value="Integrase_H2C2"/>
    <property type="match status" value="1"/>
</dbReference>
<feature type="compositionally biased region" description="Polar residues" evidence="19">
    <location>
        <begin position="1129"/>
        <end position="1144"/>
    </location>
</feature>
<dbReference type="InterPro" id="IPR050951">
    <property type="entry name" value="Retrovirus_Pol_polyprotein"/>
</dbReference>
<dbReference type="GO" id="GO:0006310">
    <property type="term" value="P:DNA recombination"/>
    <property type="evidence" value="ECO:0007669"/>
    <property type="project" value="UniProtKB-KW"/>
</dbReference>
<feature type="compositionally biased region" description="Basic and acidic residues" evidence="19">
    <location>
        <begin position="492"/>
        <end position="503"/>
    </location>
</feature>
<dbReference type="InterPro" id="IPR041373">
    <property type="entry name" value="RT_RNaseH"/>
</dbReference>
<feature type="region of interest" description="Disordered" evidence="19">
    <location>
        <begin position="987"/>
        <end position="1008"/>
    </location>
</feature>
<evidence type="ECO:0000256" key="19">
    <source>
        <dbReference type="SAM" id="MobiDB-lite"/>
    </source>
</evidence>
<evidence type="ECO:0000256" key="14">
    <source>
        <dbReference type="ARBA" id="ARBA00022918"/>
    </source>
</evidence>
<feature type="compositionally biased region" description="Polar residues" evidence="19">
    <location>
        <begin position="1075"/>
        <end position="1085"/>
    </location>
</feature>
<dbReference type="STRING" id="47428.A0A284R906"/>
<keyword evidence="11" id="KW-0460">Magnesium</keyword>
<keyword evidence="7" id="KW-0479">Metal-binding</keyword>
<feature type="region of interest" description="Disordered" evidence="19">
    <location>
        <begin position="224"/>
        <end position="256"/>
    </location>
</feature>
<keyword evidence="17" id="KW-0233">DNA recombination</keyword>
<dbReference type="PROSITE" id="PS50994">
    <property type="entry name" value="INTEGRASE"/>
    <property type="match status" value="1"/>
</dbReference>
<evidence type="ECO:0000313" key="25">
    <source>
        <dbReference type="EMBL" id="SJL05180.1"/>
    </source>
</evidence>
<evidence type="ECO:0000256" key="16">
    <source>
        <dbReference type="ARBA" id="ARBA00023125"/>
    </source>
</evidence>
<dbReference type="CDD" id="cd09274">
    <property type="entry name" value="RNase_HI_RT_Ty3"/>
    <property type="match status" value="1"/>
</dbReference>
<dbReference type="SUPFAM" id="SSF57756">
    <property type="entry name" value="Retrovirus zinc finger-like domains"/>
    <property type="match status" value="1"/>
</dbReference>
<dbReference type="SUPFAM" id="SSF53098">
    <property type="entry name" value="Ribonuclease H-like"/>
    <property type="match status" value="1"/>
</dbReference>
<dbReference type="GO" id="GO:0004519">
    <property type="term" value="F:endonuclease activity"/>
    <property type="evidence" value="ECO:0007669"/>
    <property type="project" value="UniProtKB-KW"/>
</dbReference>
<dbReference type="CDD" id="cd00303">
    <property type="entry name" value="retropepsin_like"/>
    <property type="match status" value="1"/>
</dbReference>
<evidence type="ECO:0000256" key="10">
    <source>
        <dbReference type="ARBA" id="ARBA00022801"/>
    </source>
</evidence>